<dbReference type="Pfam" id="PF07980">
    <property type="entry name" value="SusD_RagB"/>
    <property type="match status" value="1"/>
</dbReference>
<dbReference type="SUPFAM" id="SSF48452">
    <property type="entry name" value="TPR-like"/>
    <property type="match status" value="1"/>
</dbReference>
<dbReference type="AlphaFoldDB" id="A0AAE3H320"/>
<evidence type="ECO:0000256" key="5">
    <source>
        <dbReference type="ARBA" id="ARBA00023237"/>
    </source>
</evidence>
<evidence type="ECO:0000259" key="6">
    <source>
        <dbReference type="Pfam" id="PF07980"/>
    </source>
</evidence>
<accession>A0AAE3H320</accession>
<sequence length="496" mass="54154">MKNNNFKRFLIAGIGLFAATSCTDLVNEETDSIVRASEGGGFTAGNPTELLISAYKDLGTYTDQANIYALGQHTSAEMIPPTRGVDWGDNGVWRTLDQHTWDATHSGVINAWNQLNQRVFKANEIIASNPSPAQKAEAQFLRAFNMFHVMDFFGQVPFREVTDGVDVNPKVLTRSEAFDFILKDLTEALPNLSKIGPAALNGKASKAAANFLIAKMYLNKAVYKSANPEGPYTHAAGDMAQVIAAVDAITADGYSVSDDYFKNFTADAATETILNSAEGTPQNRWMMTLHYDQNPSGWNGFATLADFYDTFETGDVRKGIPAKGDGKAFSGIGNGFLIGQQINDKGEKITDSRSKKPLVFSRDVNLAGTPTEKGIRVIKYHPATAGKYILMRYSEAYLMKAEALLRSGKAADGLTMVNNLRAKRSAKALASLTDNAMFEEIGREMYWEGGKRTVEIRFGKFTTGTGTLIKDAYTVLFPIPSPALVSNPNLKQNKGY</sequence>
<proteinExistence type="inferred from homology"/>
<dbReference type="GO" id="GO:0009279">
    <property type="term" value="C:cell outer membrane"/>
    <property type="evidence" value="ECO:0007669"/>
    <property type="project" value="UniProtKB-SubCell"/>
</dbReference>
<evidence type="ECO:0000256" key="1">
    <source>
        <dbReference type="ARBA" id="ARBA00004442"/>
    </source>
</evidence>
<dbReference type="Gene3D" id="1.25.40.390">
    <property type="match status" value="1"/>
</dbReference>
<evidence type="ECO:0000313" key="9">
    <source>
        <dbReference type="Proteomes" id="UP001204144"/>
    </source>
</evidence>
<keyword evidence="4" id="KW-0472">Membrane</keyword>
<comment type="caution">
    <text evidence="8">The sequence shown here is derived from an EMBL/GenBank/DDBJ whole genome shotgun (WGS) entry which is preliminary data.</text>
</comment>
<gene>
    <name evidence="8" type="ORF">EGI31_09300</name>
</gene>
<dbReference type="InterPro" id="IPR012944">
    <property type="entry name" value="SusD_RagB_dom"/>
</dbReference>
<evidence type="ECO:0000256" key="3">
    <source>
        <dbReference type="ARBA" id="ARBA00022729"/>
    </source>
</evidence>
<dbReference type="Proteomes" id="UP001204144">
    <property type="component" value="Unassembled WGS sequence"/>
</dbReference>
<comment type="similarity">
    <text evidence="2">Belongs to the SusD family.</text>
</comment>
<organism evidence="8 9">
    <name type="scientific">Lacihabitans soyangensis</name>
    <dbReference type="NCBI Taxonomy" id="869394"/>
    <lineage>
        <taxon>Bacteria</taxon>
        <taxon>Pseudomonadati</taxon>
        <taxon>Bacteroidota</taxon>
        <taxon>Cytophagia</taxon>
        <taxon>Cytophagales</taxon>
        <taxon>Leadbetterellaceae</taxon>
        <taxon>Lacihabitans</taxon>
    </lineage>
</organism>
<dbReference type="EMBL" id="RJUF01000021">
    <property type="protein sequence ID" value="MCP9763151.1"/>
    <property type="molecule type" value="Genomic_DNA"/>
</dbReference>
<feature type="domain" description="SusD-like N-terminal" evidence="7">
    <location>
        <begin position="89"/>
        <end position="218"/>
    </location>
</feature>
<comment type="subcellular location">
    <subcellularLocation>
        <location evidence="1">Cell outer membrane</location>
    </subcellularLocation>
</comment>
<dbReference type="RefSeq" id="WP_255036938.1">
    <property type="nucleotide sequence ID" value="NZ_RJUF01000021.1"/>
</dbReference>
<evidence type="ECO:0000313" key="8">
    <source>
        <dbReference type="EMBL" id="MCP9763151.1"/>
    </source>
</evidence>
<evidence type="ECO:0000259" key="7">
    <source>
        <dbReference type="Pfam" id="PF14322"/>
    </source>
</evidence>
<evidence type="ECO:0000256" key="2">
    <source>
        <dbReference type="ARBA" id="ARBA00006275"/>
    </source>
</evidence>
<dbReference type="InterPro" id="IPR011990">
    <property type="entry name" value="TPR-like_helical_dom_sf"/>
</dbReference>
<name>A0AAE3H320_9BACT</name>
<keyword evidence="3" id="KW-0732">Signal</keyword>
<reference evidence="8 9" key="1">
    <citation type="submission" date="2018-11" db="EMBL/GenBank/DDBJ databases">
        <title>Novel bacteria species description.</title>
        <authorList>
            <person name="Han J.-H."/>
        </authorList>
    </citation>
    <scope>NUCLEOTIDE SEQUENCE [LARGE SCALE GENOMIC DNA]</scope>
    <source>
        <strain evidence="8 9">KCTC23259</strain>
    </source>
</reference>
<keyword evidence="5" id="KW-0998">Cell outer membrane</keyword>
<feature type="domain" description="RagB/SusD" evidence="6">
    <location>
        <begin position="362"/>
        <end position="452"/>
    </location>
</feature>
<evidence type="ECO:0000256" key="4">
    <source>
        <dbReference type="ARBA" id="ARBA00023136"/>
    </source>
</evidence>
<keyword evidence="9" id="KW-1185">Reference proteome</keyword>
<dbReference type="PROSITE" id="PS51257">
    <property type="entry name" value="PROKAR_LIPOPROTEIN"/>
    <property type="match status" value="1"/>
</dbReference>
<dbReference type="InterPro" id="IPR033985">
    <property type="entry name" value="SusD-like_N"/>
</dbReference>
<dbReference type="Pfam" id="PF14322">
    <property type="entry name" value="SusD-like_3"/>
    <property type="match status" value="1"/>
</dbReference>
<protein>
    <submittedName>
        <fullName evidence="8">RagB/SusD family nutrient uptake outer membrane protein</fullName>
    </submittedName>
</protein>